<feature type="region of interest" description="Disordered" evidence="15">
    <location>
        <begin position="538"/>
        <end position="680"/>
    </location>
</feature>
<feature type="compositionally biased region" description="Basic and acidic residues" evidence="15">
    <location>
        <begin position="544"/>
        <end position="561"/>
    </location>
</feature>
<evidence type="ECO:0000256" key="9">
    <source>
        <dbReference type="ARBA" id="ARBA00023065"/>
    </source>
</evidence>
<proteinExistence type="inferred from homology"/>
<evidence type="ECO:0000256" key="6">
    <source>
        <dbReference type="ARBA" id="ARBA00022692"/>
    </source>
</evidence>
<dbReference type="Proteomes" id="UP000024635">
    <property type="component" value="Unassembled WGS sequence"/>
</dbReference>
<protein>
    <recommendedName>
        <fullName evidence="19">Amiloride-sensitive sodium channel</fullName>
    </recommendedName>
</protein>
<accession>A0A016U2A5</accession>
<dbReference type="InterPro" id="IPR001873">
    <property type="entry name" value="ENaC"/>
</dbReference>
<dbReference type="GO" id="GO:0015280">
    <property type="term" value="F:ligand-gated sodium channel activity"/>
    <property type="evidence" value="ECO:0007669"/>
    <property type="project" value="TreeGrafter"/>
</dbReference>
<dbReference type="AlphaFoldDB" id="A0A016U2A5"/>
<evidence type="ECO:0000256" key="3">
    <source>
        <dbReference type="ARBA" id="ARBA00009207"/>
    </source>
</evidence>
<evidence type="ECO:0000256" key="8">
    <source>
        <dbReference type="ARBA" id="ARBA00023053"/>
    </source>
</evidence>
<comment type="caution">
    <text evidence="17">The sequence shown here is derived from an EMBL/GenBank/DDBJ whole genome shotgun (WGS) entry which is preliminary data.</text>
</comment>
<organism evidence="17 18">
    <name type="scientific">Ancylostoma ceylanicum</name>
    <dbReference type="NCBI Taxonomy" id="53326"/>
    <lineage>
        <taxon>Eukaryota</taxon>
        <taxon>Metazoa</taxon>
        <taxon>Ecdysozoa</taxon>
        <taxon>Nematoda</taxon>
        <taxon>Chromadorea</taxon>
        <taxon>Rhabditida</taxon>
        <taxon>Rhabditina</taxon>
        <taxon>Rhabditomorpha</taxon>
        <taxon>Strongyloidea</taxon>
        <taxon>Ancylostomatidae</taxon>
        <taxon>Ancylostomatinae</taxon>
        <taxon>Ancylostoma</taxon>
    </lineage>
</organism>
<evidence type="ECO:0000256" key="11">
    <source>
        <dbReference type="ARBA" id="ARBA00023180"/>
    </source>
</evidence>
<dbReference type="GO" id="GO:0003677">
    <property type="term" value="F:DNA binding"/>
    <property type="evidence" value="ECO:0007669"/>
    <property type="project" value="InterPro"/>
</dbReference>
<dbReference type="PRINTS" id="PR01078">
    <property type="entry name" value="AMINACHANNEL"/>
</dbReference>
<keyword evidence="12 14" id="KW-0739">Sodium transport</keyword>
<keyword evidence="10 16" id="KW-0472">Membrane</keyword>
<evidence type="ECO:0008006" key="19">
    <source>
        <dbReference type="Google" id="ProtNLM"/>
    </source>
</evidence>
<comment type="subcellular location">
    <subcellularLocation>
        <location evidence="1">Membrane</location>
        <topology evidence="1">Multi-pass membrane protein</topology>
    </subcellularLocation>
</comment>
<keyword evidence="4 14" id="KW-0813">Transport</keyword>
<feature type="transmembrane region" description="Helical" evidence="16">
    <location>
        <begin position="50"/>
        <end position="72"/>
    </location>
</feature>
<sequence>MSTKSDVQSIGAGERIYLHIYDYETKEFSGLTTYHGLVRIYNSNTWPSRIFWCVVVLSCLSLFMIHSGYLLLGYHSKPTLFQVNTIVAEDGLSFPEITICNYNPVKTSELTSELVEMAGFRCRISFPSLQSLGYNMTPELFSYMLMSFKDHVDEVSPGSQAAFEDYITDYSSINNRNFSIADFFKDIRPTCEDMVLSCSFAGEIIEECCSYSDVVPTDLGYCIRFPKSKLNKTQYLSGSSYGWQFVLNGNNALYPDNQLSFDMGFRVLVHEPGKEFSMEGHGLSVPPGAALYAGISVKNISLLQRADWGYCQHGWDPKVHGELLTNLTYTATHCEWNCLAREWLSTCGCLPMKLLPLHTVQTFPICTPLEISICADTVYVRLSILTRVVVNATMTPVTVPESEKVIGEAGDMNPTAPADEAPPADWLVDYMTQVAGTGKSSIPWTEVQPALLKYFERVMKEKIRLQEEKGDEKSKKKVEEVDVEHCYQMVYNKMESLANFPKSFRRLCLILTKPPRCYSKLPALMNGLLKVVEVGSIAPPNPQEKPEQSKEGEVFYFDDAKRRKRRVKEPVRVAAGSVGRGRPKKSRKENPSSTEPAPGRGLSKKSRKENAPSTEPAPGRGRPKKSRKENAPPVEPARSRGRPRKCRKENASSAELAPGNPKQEDPKPEDAVMSDVTNCK</sequence>
<evidence type="ECO:0000256" key="15">
    <source>
        <dbReference type="SAM" id="MobiDB-lite"/>
    </source>
</evidence>
<dbReference type="InterPro" id="IPR015267">
    <property type="entry name" value="PPP4R2"/>
</dbReference>
<keyword evidence="8" id="KW-0915">Sodium</keyword>
<keyword evidence="13 14" id="KW-0407">Ion channel</keyword>
<dbReference type="Gene3D" id="2.60.470.10">
    <property type="entry name" value="Acid-sensing ion channels like domains"/>
    <property type="match status" value="1"/>
</dbReference>
<evidence type="ECO:0000256" key="14">
    <source>
        <dbReference type="RuleBase" id="RU000679"/>
    </source>
</evidence>
<keyword evidence="7 16" id="KW-1133">Transmembrane helix</keyword>
<dbReference type="PRINTS" id="PR00929">
    <property type="entry name" value="ATHOOK"/>
</dbReference>
<evidence type="ECO:0000256" key="13">
    <source>
        <dbReference type="ARBA" id="ARBA00023303"/>
    </source>
</evidence>
<evidence type="ECO:0000256" key="5">
    <source>
        <dbReference type="ARBA" id="ARBA00022461"/>
    </source>
</evidence>
<keyword evidence="11" id="KW-0325">Glycoprotein</keyword>
<evidence type="ECO:0000256" key="10">
    <source>
        <dbReference type="ARBA" id="ARBA00023136"/>
    </source>
</evidence>
<comment type="similarity">
    <text evidence="3">Belongs to the PPP4R2 family.</text>
</comment>
<dbReference type="GO" id="GO:0019888">
    <property type="term" value="F:protein phosphatase regulator activity"/>
    <property type="evidence" value="ECO:0007669"/>
    <property type="project" value="InterPro"/>
</dbReference>
<dbReference type="PANTHER" id="PTHR11690">
    <property type="entry name" value="AMILORIDE-SENSITIVE SODIUM CHANNEL-RELATED"/>
    <property type="match status" value="1"/>
</dbReference>
<evidence type="ECO:0000256" key="7">
    <source>
        <dbReference type="ARBA" id="ARBA00022989"/>
    </source>
</evidence>
<keyword evidence="9 14" id="KW-0406">Ion transport</keyword>
<evidence type="ECO:0000256" key="2">
    <source>
        <dbReference type="ARBA" id="ARBA00007193"/>
    </source>
</evidence>
<dbReference type="STRING" id="53326.A0A016U2A5"/>
<dbReference type="PANTHER" id="PTHR11690:SF120">
    <property type="entry name" value="FLR-1"/>
    <property type="match status" value="1"/>
</dbReference>
<evidence type="ECO:0000256" key="4">
    <source>
        <dbReference type="ARBA" id="ARBA00022448"/>
    </source>
</evidence>
<evidence type="ECO:0000256" key="1">
    <source>
        <dbReference type="ARBA" id="ARBA00004141"/>
    </source>
</evidence>
<dbReference type="OrthoDB" id="6021021at2759"/>
<dbReference type="InterPro" id="IPR017956">
    <property type="entry name" value="AT_hook_DNA-bd_motif"/>
</dbReference>
<keyword evidence="18" id="KW-1185">Reference proteome</keyword>
<keyword evidence="5 14" id="KW-0894">Sodium channel</keyword>
<dbReference type="GO" id="GO:0030289">
    <property type="term" value="C:protein phosphatase 4 complex"/>
    <property type="evidence" value="ECO:0007669"/>
    <property type="project" value="InterPro"/>
</dbReference>
<dbReference type="Pfam" id="PF09184">
    <property type="entry name" value="PPP4R2"/>
    <property type="match status" value="1"/>
</dbReference>
<dbReference type="EMBL" id="JARK01001400">
    <property type="protein sequence ID" value="EYC08738.1"/>
    <property type="molecule type" value="Genomic_DNA"/>
</dbReference>
<evidence type="ECO:0000313" key="17">
    <source>
        <dbReference type="EMBL" id="EYC08738.1"/>
    </source>
</evidence>
<dbReference type="Pfam" id="PF00858">
    <property type="entry name" value="ASC"/>
    <property type="match status" value="1"/>
</dbReference>
<keyword evidence="6 14" id="KW-0812">Transmembrane</keyword>
<comment type="similarity">
    <text evidence="2 14">Belongs to the amiloride-sensitive sodium channel (TC 1.A.6) family.</text>
</comment>
<dbReference type="GO" id="GO:0005886">
    <property type="term" value="C:plasma membrane"/>
    <property type="evidence" value="ECO:0007669"/>
    <property type="project" value="TreeGrafter"/>
</dbReference>
<gene>
    <name evidence="17" type="primary">Acey_s0064.g3507</name>
    <name evidence="17" type="synonym">Acey-flr-1</name>
    <name evidence="17" type="ORF">Y032_0064g3507</name>
</gene>
<evidence type="ECO:0000313" key="18">
    <source>
        <dbReference type="Proteomes" id="UP000024635"/>
    </source>
</evidence>
<reference evidence="18" key="1">
    <citation type="journal article" date="2015" name="Nat. Genet.">
        <title>The genome and transcriptome of the zoonotic hookworm Ancylostoma ceylanicum identify infection-specific gene families.</title>
        <authorList>
            <person name="Schwarz E.M."/>
            <person name="Hu Y."/>
            <person name="Antoshechkin I."/>
            <person name="Miller M.M."/>
            <person name="Sternberg P.W."/>
            <person name="Aroian R.V."/>
        </authorList>
    </citation>
    <scope>NUCLEOTIDE SEQUENCE</scope>
    <source>
        <strain evidence="18">HY135</strain>
    </source>
</reference>
<name>A0A016U2A5_9BILA</name>
<evidence type="ECO:0000256" key="16">
    <source>
        <dbReference type="SAM" id="Phobius"/>
    </source>
</evidence>
<evidence type="ECO:0000256" key="12">
    <source>
        <dbReference type="ARBA" id="ARBA00023201"/>
    </source>
</evidence>